<evidence type="ECO:0000256" key="1">
    <source>
        <dbReference type="ARBA" id="ARBA00011046"/>
    </source>
</evidence>
<name>A0ABR9KAK0_9ACTN</name>
<dbReference type="InterPro" id="IPR005650">
    <property type="entry name" value="BlaI_family"/>
</dbReference>
<protein>
    <submittedName>
        <fullName evidence="5">Transcriptional regulator</fullName>
    </submittedName>
</protein>
<comment type="similarity">
    <text evidence="1">Belongs to the BlaI transcriptional regulatory family.</text>
</comment>
<keyword evidence="3" id="KW-0238">DNA-binding</keyword>
<dbReference type="InterPro" id="IPR036388">
    <property type="entry name" value="WH-like_DNA-bd_sf"/>
</dbReference>
<evidence type="ECO:0000256" key="4">
    <source>
        <dbReference type="ARBA" id="ARBA00023163"/>
    </source>
</evidence>
<gene>
    <name evidence="5" type="ORF">H4W81_001816</name>
</gene>
<organism evidence="5 6">
    <name type="scientific">Nonomuraea africana</name>
    <dbReference type="NCBI Taxonomy" id="46171"/>
    <lineage>
        <taxon>Bacteria</taxon>
        <taxon>Bacillati</taxon>
        <taxon>Actinomycetota</taxon>
        <taxon>Actinomycetes</taxon>
        <taxon>Streptosporangiales</taxon>
        <taxon>Streptosporangiaceae</taxon>
        <taxon>Nonomuraea</taxon>
    </lineage>
</organism>
<comment type="caution">
    <text evidence="5">The sequence shown here is derived from an EMBL/GenBank/DDBJ whole genome shotgun (WGS) entry which is preliminary data.</text>
</comment>
<dbReference type="SUPFAM" id="SSF46785">
    <property type="entry name" value="Winged helix' DNA-binding domain"/>
    <property type="match status" value="1"/>
</dbReference>
<dbReference type="Pfam" id="PF03965">
    <property type="entry name" value="Penicillinase_R"/>
    <property type="match status" value="1"/>
</dbReference>
<keyword evidence="4" id="KW-0804">Transcription</keyword>
<proteinExistence type="inferred from homology"/>
<dbReference type="Proteomes" id="UP000661607">
    <property type="component" value="Unassembled WGS sequence"/>
</dbReference>
<dbReference type="InterPro" id="IPR036390">
    <property type="entry name" value="WH_DNA-bd_sf"/>
</dbReference>
<evidence type="ECO:0000313" key="6">
    <source>
        <dbReference type="Proteomes" id="UP000661607"/>
    </source>
</evidence>
<dbReference type="EMBL" id="JADBEF010000001">
    <property type="protein sequence ID" value="MBE1559037.1"/>
    <property type="molecule type" value="Genomic_DNA"/>
</dbReference>
<keyword evidence="2" id="KW-0805">Transcription regulation</keyword>
<evidence type="ECO:0000256" key="3">
    <source>
        <dbReference type="ARBA" id="ARBA00023125"/>
    </source>
</evidence>
<reference evidence="5 6" key="1">
    <citation type="submission" date="2020-10" db="EMBL/GenBank/DDBJ databases">
        <title>Sequencing the genomes of 1000 actinobacteria strains.</title>
        <authorList>
            <person name="Klenk H.-P."/>
        </authorList>
    </citation>
    <scope>NUCLEOTIDE SEQUENCE [LARGE SCALE GENOMIC DNA]</scope>
    <source>
        <strain evidence="5 6">DSM 43748</strain>
    </source>
</reference>
<sequence length="130" mass="14418">MMAEFGPLEQAIMEALWTANGPLLIRELLDQINRGRDKPLAYTTVQTVTDRLARKGFVTRRPVGIAIAYTAVASREEHVVAVMLEALANLPERGPALARFAESVDPDDAQRLLDALTYRSSDINEKREAP</sequence>
<dbReference type="Gene3D" id="1.10.10.10">
    <property type="entry name" value="Winged helix-like DNA-binding domain superfamily/Winged helix DNA-binding domain"/>
    <property type="match status" value="1"/>
</dbReference>
<accession>A0ABR9KAK0</accession>
<keyword evidence="6" id="KW-1185">Reference proteome</keyword>
<evidence type="ECO:0000256" key="2">
    <source>
        <dbReference type="ARBA" id="ARBA00023015"/>
    </source>
</evidence>
<evidence type="ECO:0000313" key="5">
    <source>
        <dbReference type="EMBL" id="MBE1559037.1"/>
    </source>
</evidence>
<dbReference type="Gene3D" id="6.10.140.850">
    <property type="match status" value="1"/>
</dbReference>